<proteinExistence type="predicted"/>
<dbReference type="AlphaFoldDB" id="A0A0D8BNA4"/>
<sequence>MDKIIKYGAIAFVIFFVVTAPNSAASIIDRVFGWLQSWADGVSTFVTDTAL</sequence>
<name>A0A0D8BNA4_9ACTN</name>
<keyword evidence="2" id="KW-1185">Reference proteome</keyword>
<dbReference type="RefSeq" id="WP_173402683.1">
    <property type="nucleotide sequence ID" value="NZ_JYFN01000001.1"/>
</dbReference>
<organism evidence="1 2">
    <name type="scientific">Frankia torreyi</name>
    <dbReference type="NCBI Taxonomy" id="1856"/>
    <lineage>
        <taxon>Bacteria</taxon>
        <taxon>Bacillati</taxon>
        <taxon>Actinomycetota</taxon>
        <taxon>Actinomycetes</taxon>
        <taxon>Frankiales</taxon>
        <taxon>Frankiaceae</taxon>
        <taxon>Frankia</taxon>
    </lineage>
</organism>
<reference evidence="2" key="1">
    <citation type="submission" date="2015-02" db="EMBL/GenBank/DDBJ databases">
        <title>Draft Genome of Frankia sp. CpI1-S.</title>
        <authorList>
            <person name="Oshone R.T."/>
            <person name="Ngom M."/>
            <person name="Ghodhbane-Gtari F."/>
            <person name="Gtari M."/>
            <person name="Morris K."/>
            <person name="Thomas K."/>
            <person name="Sen A."/>
            <person name="Tisa L.S."/>
        </authorList>
    </citation>
    <scope>NUCLEOTIDE SEQUENCE [LARGE SCALE GENOMIC DNA]</scope>
    <source>
        <strain evidence="2">CpI1-S</strain>
    </source>
</reference>
<evidence type="ECO:0000313" key="2">
    <source>
        <dbReference type="Proteomes" id="UP000032545"/>
    </source>
</evidence>
<evidence type="ECO:0000313" key="1">
    <source>
        <dbReference type="EMBL" id="KJE25605.1"/>
    </source>
</evidence>
<dbReference type="EMBL" id="JYFN01000001">
    <property type="protein sequence ID" value="KJE25605.1"/>
    <property type="molecule type" value="Genomic_DNA"/>
</dbReference>
<gene>
    <name evidence="1" type="ORF">FF36_00221</name>
</gene>
<protein>
    <submittedName>
        <fullName evidence="1">Uncharacterized protein</fullName>
    </submittedName>
</protein>
<dbReference type="Proteomes" id="UP000032545">
    <property type="component" value="Unassembled WGS sequence"/>
</dbReference>
<reference evidence="1 2" key="2">
    <citation type="journal article" date="2016" name="Genome Announc.">
        <title>Permanent Draft Genome Sequences for Two Variants of Frankia sp. Strain CpI1, the First Frankia Strain Isolated from Root Nodules of Comptonia peregrina.</title>
        <authorList>
            <person name="Oshone R."/>
            <person name="Hurst S.G.IV."/>
            <person name="Abebe-Akele F."/>
            <person name="Simpson S."/>
            <person name="Morris K."/>
            <person name="Thomas W.K."/>
            <person name="Tisa L.S."/>
        </authorList>
    </citation>
    <scope>NUCLEOTIDE SEQUENCE [LARGE SCALE GENOMIC DNA]</scope>
    <source>
        <strain evidence="2">CpI1-S</strain>
    </source>
</reference>
<comment type="caution">
    <text evidence="1">The sequence shown here is derived from an EMBL/GenBank/DDBJ whole genome shotgun (WGS) entry which is preliminary data.</text>
</comment>
<accession>A0A0D8BNA4</accession>
<dbReference type="PATRIC" id="fig|1502723.3.peg.246"/>